<dbReference type="InterPro" id="IPR044677">
    <property type="entry name" value="SLC25A3/Pic2/Mir1-like"/>
</dbReference>
<keyword evidence="3 11" id="KW-0813">Transport</keyword>
<evidence type="ECO:0000256" key="9">
    <source>
        <dbReference type="ARBA" id="ARBA00023136"/>
    </source>
</evidence>
<keyword evidence="4 10" id="KW-0812">Transmembrane</keyword>
<comment type="subcellular location">
    <subcellularLocation>
        <location evidence="1">Mitochondrion inner membrane</location>
        <topology evidence="1">Multi-pass membrane protein</topology>
    </subcellularLocation>
</comment>
<comment type="similarity">
    <text evidence="2 11">Belongs to the mitochondrial carrier (TC 2.A.29) family.</text>
</comment>
<keyword evidence="5" id="KW-0677">Repeat</keyword>
<organism evidence="12 13">
    <name type="scientific">Wolfiporia cocos (strain MD-104)</name>
    <name type="common">Brown rot fungus</name>
    <dbReference type="NCBI Taxonomy" id="742152"/>
    <lineage>
        <taxon>Eukaryota</taxon>
        <taxon>Fungi</taxon>
        <taxon>Dikarya</taxon>
        <taxon>Basidiomycota</taxon>
        <taxon>Agaricomycotina</taxon>
        <taxon>Agaricomycetes</taxon>
        <taxon>Polyporales</taxon>
        <taxon>Phaeolaceae</taxon>
        <taxon>Wolfiporia</taxon>
    </lineage>
</organism>
<keyword evidence="7" id="KW-1133">Transmembrane helix</keyword>
<dbReference type="GO" id="GO:0005743">
    <property type="term" value="C:mitochondrial inner membrane"/>
    <property type="evidence" value="ECO:0007669"/>
    <property type="project" value="UniProtKB-SubCell"/>
</dbReference>
<dbReference type="STRING" id="742152.A0A2H3K536"/>
<sequence length="314" mass="33736">MAHLAPAGKWDARHLGPVPHDASYYSKCLVGGVLACGTTHAGITPLDVTKCNMQVNPGKYNGLVSGIKTISAEEGSRGLWKGFGPTFVGYSLQGAFKYGLYEVFKDVYMNLAGEEASSKYKGAIWLAGSASAEFFADIALCPLEMTKVKIQTSPAGTFPVPMMAAIKQMQAQKLETRYPFGSLVPLWSRQIPYTMAKFFFFEYIVQLFYSHVFTAPKDTYSKPTQLGVTFASGYLAGVVCAVVSHPADSLVSQMGKPSNKGKGLGQIASEVGFASLATKGLGTRVLMIGTLTGFQWWIYDSFKTAMGLGTTGGK</sequence>
<dbReference type="AlphaFoldDB" id="A0A2H3K536"/>
<name>A0A2H3K536_WOLCO</name>
<feature type="repeat" description="Solcar" evidence="10">
    <location>
        <begin position="23"/>
        <end position="107"/>
    </location>
</feature>
<gene>
    <name evidence="12" type="ORF">WOLCODRAFT_26521</name>
</gene>
<evidence type="ECO:0000256" key="2">
    <source>
        <dbReference type="ARBA" id="ARBA00006375"/>
    </source>
</evidence>
<evidence type="ECO:0000256" key="5">
    <source>
        <dbReference type="ARBA" id="ARBA00022737"/>
    </source>
</evidence>
<dbReference type="OrthoDB" id="427452at2759"/>
<reference evidence="12 13" key="1">
    <citation type="journal article" date="2012" name="Science">
        <title>The Paleozoic origin of enzymatic lignin decomposition reconstructed from 31 fungal genomes.</title>
        <authorList>
            <person name="Floudas D."/>
            <person name="Binder M."/>
            <person name="Riley R."/>
            <person name="Barry K."/>
            <person name="Blanchette R.A."/>
            <person name="Henrissat B."/>
            <person name="Martinez A.T."/>
            <person name="Otillar R."/>
            <person name="Spatafora J.W."/>
            <person name="Yadav J.S."/>
            <person name="Aerts A."/>
            <person name="Benoit I."/>
            <person name="Boyd A."/>
            <person name="Carlson A."/>
            <person name="Copeland A."/>
            <person name="Coutinho P.M."/>
            <person name="de Vries R.P."/>
            <person name="Ferreira P."/>
            <person name="Findley K."/>
            <person name="Foster B."/>
            <person name="Gaskell J."/>
            <person name="Glotzer D."/>
            <person name="Gorecki P."/>
            <person name="Heitman J."/>
            <person name="Hesse C."/>
            <person name="Hori C."/>
            <person name="Igarashi K."/>
            <person name="Jurgens J.A."/>
            <person name="Kallen N."/>
            <person name="Kersten P."/>
            <person name="Kohler A."/>
            <person name="Kuees U."/>
            <person name="Kumar T.K.A."/>
            <person name="Kuo A."/>
            <person name="LaButti K."/>
            <person name="Larrondo L.F."/>
            <person name="Lindquist E."/>
            <person name="Ling A."/>
            <person name="Lombard V."/>
            <person name="Lucas S."/>
            <person name="Lundell T."/>
            <person name="Martin R."/>
            <person name="McLaughlin D.J."/>
            <person name="Morgenstern I."/>
            <person name="Morin E."/>
            <person name="Murat C."/>
            <person name="Nagy L.G."/>
            <person name="Nolan M."/>
            <person name="Ohm R.A."/>
            <person name="Patyshakuliyeva A."/>
            <person name="Rokas A."/>
            <person name="Ruiz-Duenas F.J."/>
            <person name="Sabat G."/>
            <person name="Salamov A."/>
            <person name="Samejima M."/>
            <person name="Schmutz J."/>
            <person name="Slot J.C."/>
            <person name="St John F."/>
            <person name="Stenlid J."/>
            <person name="Sun H."/>
            <person name="Sun S."/>
            <person name="Syed K."/>
            <person name="Tsang A."/>
            <person name="Wiebenga A."/>
            <person name="Young D."/>
            <person name="Pisabarro A."/>
            <person name="Eastwood D.C."/>
            <person name="Martin F."/>
            <person name="Cullen D."/>
            <person name="Grigoriev I.V."/>
            <person name="Hibbett D.S."/>
        </authorList>
    </citation>
    <scope>NUCLEOTIDE SEQUENCE [LARGE SCALE GENOMIC DNA]</scope>
    <source>
        <strain evidence="12 13">MD-104</strain>
    </source>
</reference>
<proteinExistence type="inferred from homology"/>
<evidence type="ECO:0000256" key="8">
    <source>
        <dbReference type="ARBA" id="ARBA00023128"/>
    </source>
</evidence>
<keyword evidence="8" id="KW-0496">Mitochondrion</keyword>
<evidence type="ECO:0000313" key="13">
    <source>
        <dbReference type="Proteomes" id="UP000218811"/>
    </source>
</evidence>
<dbReference type="OMA" id="YKGAIWL"/>
<evidence type="ECO:0000256" key="7">
    <source>
        <dbReference type="ARBA" id="ARBA00022989"/>
    </source>
</evidence>
<evidence type="ECO:0000256" key="3">
    <source>
        <dbReference type="ARBA" id="ARBA00022448"/>
    </source>
</evidence>
<dbReference type="EMBL" id="KB468157">
    <property type="protein sequence ID" value="PCH44164.1"/>
    <property type="molecule type" value="Genomic_DNA"/>
</dbReference>
<protein>
    <submittedName>
        <fullName evidence="12">Mitochondrial carrier protein</fullName>
    </submittedName>
</protein>
<keyword evidence="9 10" id="KW-0472">Membrane</keyword>
<evidence type="ECO:0000256" key="6">
    <source>
        <dbReference type="ARBA" id="ARBA00022792"/>
    </source>
</evidence>
<accession>A0A2H3K536</accession>
<evidence type="ECO:0000313" key="12">
    <source>
        <dbReference type="EMBL" id="PCH44164.1"/>
    </source>
</evidence>
<dbReference type="GO" id="GO:0005315">
    <property type="term" value="F:phosphate transmembrane transporter activity"/>
    <property type="evidence" value="ECO:0007669"/>
    <property type="project" value="InterPro"/>
</dbReference>
<evidence type="ECO:0000256" key="4">
    <source>
        <dbReference type="ARBA" id="ARBA00022692"/>
    </source>
</evidence>
<dbReference type="Pfam" id="PF00153">
    <property type="entry name" value="Mito_carr"/>
    <property type="match status" value="3"/>
</dbReference>
<dbReference type="FunFam" id="1.50.40.10:FF:000138">
    <property type="entry name" value="Mitochondrial phosphate carrier protein 3"/>
    <property type="match status" value="1"/>
</dbReference>
<keyword evidence="13" id="KW-1185">Reference proteome</keyword>
<dbReference type="GO" id="GO:1990547">
    <property type="term" value="P:mitochondrial phosphate ion transmembrane transport"/>
    <property type="evidence" value="ECO:0007669"/>
    <property type="project" value="InterPro"/>
</dbReference>
<keyword evidence="6" id="KW-0999">Mitochondrion inner membrane</keyword>
<dbReference type="InterPro" id="IPR018108">
    <property type="entry name" value="MCP_transmembrane"/>
</dbReference>
<dbReference type="PROSITE" id="PS50920">
    <property type="entry name" value="SOLCAR"/>
    <property type="match status" value="1"/>
</dbReference>
<dbReference type="Gene3D" id="1.50.40.10">
    <property type="entry name" value="Mitochondrial carrier domain"/>
    <property type="match status" value="1"/>
</dbReference>
<evidence type="ECO:0000256" key="1">
    <source>
        <dbReference type="ARBA" id="ARBA00004448"/>
    </source>
</evidence>
<dbReference type="InterPro" id="IPR023395">
    <property type="entry name" value="MCP_dom_sf"/>
</dbReference>
<dbReference type="PANTHER" id="PTHR45671">
    <property type="entry name" value="SOLUTE CARRIER FAMILY 25 (MITOCHONDRIAL CARRIER PHOSPHATE CARRIER), MEMBER 3, LIKE-RELATED-RELATED"/>
    <property type="match status" value="1"/>
</dbReference>
<dbReference type="SUPFAM" id="SSF103506">
    <property type="entry name" value="Mitochondrial carrier"/>
    <property type="match status" value="1"/>
</dbReference>
<dbReference type="Proteomes" id="UP000218811">
    <property type="component" value="Unassembled WGS sequence"/>
</dbReference>
<evidence type="ECO:0000256" key="11">
    <source>
        <dbReference type="RuleBase" id="RU000488"/>
    </source>
</evidence>
<evidence type="ECO:0000256" key="10">
    <source>
        <dbReference type="PROSITE-ProRule" id="PRU00282"/>
    </source>
</evidence>
<dbReference type="PANTHER" id="PTHR45671:SF10">
    <property type="entry name" value="SOLUTE CARRIER FAMILY 25 MEMBER 3"/>
    <property type="match status" value="1"/>
</dbReference>